<feature type="region of interest" description="Disordered" evidence="1">
    <location>
        <begin position="79"/>
        <end position="104"/>
    </location>
</feature>
<comment type="caution">
    <text evidence="2">The sequence shown here is derived from an EMBL/GenBank/DDBJ whole genome shotgun (WGS) entry which is preliminary data.</text>
</comment>
<dbReference type="AlphaFoldDB" id="A0A8J8NPI4"/>
<dbReference type="Proteomes" id="UP000785679">
    <property type="component" value="Unassembled WGS sequence"/>
</dbReference>
<evidence type="ECO:0000313" key="2">
    <source>
        <dbReference type="EMBL" id="TNV79507.1"/>
    </source>
</evidence>
<name>A0A8J8NPI4_HALGN</name>
<dbReference type="EMBL" id="RRYP01008828">
    <property type="protein sequence ID" value="TNV79507.1"/>
    <property type="molecule type" value="Genomic_DNA"/>
</dbReference>
<feature type="compositionally biased region" description="Basic residues" evidence="1">
    <location>
        <begin position="85"/>
        <end position="96"/>
    </location>
</feature>
<evidence type="ECO:0000313" key="3">
    <source>
        <dbReference type="Proteomes" id="UP000785679"/>
    </source>
</evidence>
<proteinExistence type="predicted"/>
<gene>
    <name evidence="2" type="ORF">FGO68_gene3710</name>
</gene>
<keyword evidence="3" id="KW-1185">Reference proteome</keyword>
<reference evidence="2" key="1">
    <citation type="submission" date="2019-06" db="EMBL/GenBank/DDBJ databases">
        <authorList>
            <person name="Zheng W."/>
        </authorList>
    </citation>
    <scope>NUCLEOTIDE SEQUENCE</scope>
    <source>
        <strain evidence="2">QDHG01</strain>
    </source>
</reference>
<evidence type="ECO:0000256" key="1">
    <source>
        <dbReference type="SAM" id="MobiDB-lite"/>
    </source>
</evidence>
<sequence length="104" mass="11921">MSSTSLTLISFVYNNQSSIGQAHGSIILSFPTQDPSFIQQYSPQLLNINSSLTRQSTIFISLLKNYNFKLQCLPIKKQQAPVPHRNPRPSRARKIRNSWTSWQK</sequence>
<organism evidence="2 3">
    <name type="scientific">Halteria grandinella</name>
    <dbReference type="NCBI Taxonomy" id="5974"/>
    <lineage>
        <taxon>Eukaryota</taxon>
        <taxon>Sar</taxon>
        <taxon>Alveolata</taxon>
        <taxon>Ciliophora</taxon>
        <taxon>Intramacronucleata</taxon>
        <taxon>Spirotrichea</taxon>
        <taxon>Stichotrichia</taxon>
        <taxon>Sporadotrichida</taxon>
        <taxon>Halteriidae</taxon>
        <taxon>Halteria</taxon>
    </lineage>
</organism>
<accession>A0A8J8NPI4</accession>
<protein>
    <submittedName>
        <fullName evidence="2">Uncharacterized protein</fullName>
    </submittedName>
</protein>